<dbReference type="Gene3D" id="1.10.20.10">
    <property type="entry name" value="Histone, subunit A"/>
    <property type="match status" value="1"/>
</dbReference>
<dbReference type="Pfam" id="PF02269">
    <property type="entry name" value="TFIID-18kDa"/>
    <property type="match status" value="1"/>
</dbReference>
<dbReference type="CDD" id="cd07978">
    <property type="entry name" value="HFD_TAF13"/>
    <property type="match status" value="1"/>
</dbReference>
<evidence type="ECO:0000313" key="9">
    <source>
        <dbReference type="WBParaSite" id="jg8844"/>
    </source>
</evidence>
<evidence type="ECO:0000256" key="6">
    <source>
        <dbReference type="ARBA" id="ARBA00040136"/>
    </source>
</evidence>
<dbReference type="AlphaFoldDB" id="A0A915ETM2"/>
<dbReference type="PANTHER" id="PTHR11380:SF5">
    <property type="entry name" value="TRANSCRIPTION INITIATION FACTOR TFIID SUBUNIT 13"/>
    <property type="match status" value="1"/>
</dbReference>
<comment type="subcellular location">
    <subcellularLocation>
        <location evidence="1">Nucleus</location>
    </subcellularLocation>
</comment>
<proteinExistence type="inferred from homology"/>
<organism evidence="8 9">
    <name type="scientific">Ditylenchus dipsaci</name>
    <dbReference type="NCBI Taxonomy" id="166011"/>
    <lineage>
        <taxon>Eukaryota</taxon>
        <taxon>Metazoa</taxon>
        <taxon>Ecdysozoa</taxon>
        <taxon>Nematoda</taxon>
        <taxon>Chromadorea</taxon>
        <taxon>Rhabditida</taxon>
        <taxon>Tylenchina</taxon>
        <taxon>Tylenchomorpha</taxon>
        <taxon>Sphaerularioidea</taxon>
        <taxon>Anguinidae</taxon>
        <taxon>Anguininae</taxon>
        <taxon>Ditylenchus</taxon>
    </lineage>
</organism>
<dbReference type="InterPro" id="IPR009072">
    <property type="entry name" value="Histone-fold"/>
</dbReference>
<dbReference type="Proteomes" id="UP000887574">
    <property type="component" value="Unplaced"/>
</dbReference>
<keyword evidence="2" id="KW-0805">Transcription regulation</keyword>
<keyword evidence="3" id="KW-0804">Transcription</keyword>
<evidence type="ECO:0000256" key="7">
    <source>
        <dbReference type="SAM" id="MobiDB-lite"/>
    </source>
</evidence>
<protein>
    <recommendedName>
        <fullName evidence="6">Transcription initiation factor TFIID subunit 13</fullName>
    </recommendedName>
</protein>
<evidence type="ECO:0000256" key="4">
    <source>
        <dbReference type="ARBA" id="ARBA00023242"/>
    </source>
</evidence>
<accession>A0A915ETM2</accession>
<dbReference type="SUPFAM" id="SSF47113">
    <property type="entry name" value="Histone-fold"/>
    <property type="match status" value="1"/>
</dbReference>
<sequence>MDKKEEMFDPMCLYDSDEGDENAENPLGQGSSVMPKKTAEERKLIFRQELSEMLYGFGDKKVALETTVDALEKMVIDYIKQVSQKALAVGKPGRIALEDVHYLIRRDHKKFNRVKELLSKKEEINKAKKDFEDAKNL</sequence>
<evidence type="ECO:0000256" key="3">
    <source>
        <dbReference type="ARBA" id="ARBA00023163"/>
    </source>
</evidence>
<reference evidence="9" key="1">
    <citation type="submission" date="2022-11" db="UniProtKB">
        <authorList>
            <consortium name="WormBaseParasite"/>
        </authorList>
    </citation>
    <scope>IDENTIFICATION</scope>
</reference>
<dbReference type="InterPro" id="IPR003195">
    <property type="entry name" value="TFIID_TAF13"/>
</dbReference>
<dbReference type="PANTHER" id="PTHR11380">
    <property type="entry name" value="TRANSCRIPTION INITIATION FACTOR TFIID/SUPT3-RELATED"/>
    <property type="match status" value="1"/>
</dbReference>
<evidence type="ECO:0000256" key="5">
    <source>
        <dbReference type="ARBA" id="ARBA00038392"/>
    </source>
</evidence>
<dbReference type="GO" id="GO:0005669">
    <property type="term" value="C:transcription factor TFIID complex"/>
    <property type="evidence" value="ECO:0007669"/>
    <property type="project" value="TreeGrafter"/>
</dbReference>
<evidence type="ECO:0000313" key="8">
    <source>
        <dbReference type="Proteomes" id="UP000887574"/>
    </source>
</evidence>
<feature type="region of interest" description="Disordered" evidence="7">
    <location>
        <begin position="1"/>
        <end position="36"/>
    </location>
</feature>
<evidence type="ECO:0000256" key="1">
    <source>
        <dbReference type="ARBA" id="ARBA00004123"/>
    </source>
</evidence>
<name>A0A915ETM2_9BILA</name>
<dbReference type="WBParaSite" id="jg8844">
    <property type="protein sequence ID" value="jg8844"/>
    <property type="gene ID" value="jg8844"/>
</dbReference>
<dbReference type="GO" id="GO:0046982">
    <property type="term" value="F:protein heterodimerization activity"/>
    <property type="evidence" value="ECO:0007669"/>
    <property type="project" value="InterPro"/>
</dbReference>
<dbReference type="GO" id="GO:0006366">
    <property type="term" value="P:transcription by RNA polymerase II"/>
    <property type="evidence" value="ECO:0007669"/>
    <property type="project" value="InterPro"/>
</dbReference>
<keyword evidence="8" id="KW-1185">Reference proteome</keyword>
<evidence type="ECO:0000256" key="2">
    <source>
        <dbReference type="ARBA" id="ARBA00023015"/>
    </source>
</evidence>
<comment type="similarity">
    <text evidence="5">Belongs to the TAF13 family.</text>
</comment>
<keyword evidence="4" id="KW-0539">Nucleus</keyword>